<feature type="active site" evidence="11">
    <location>
        <position position="237"/>
    </location>
</feature>
<dbReference type="GO" id="GO:0003677">
    <property type="term" value="F:DNA binding"/>
    <property type="evidence" value="ECO:0007669"/>
    <property type="project" value="UniProtKB-UniRule"/>
</dbReference>
<feature type="active site" description="O-(3'-phospho-DNA)-tyrosine intermediate" evidence="11">
    <location>
        <position position="272"/>
    </location>
</feature>
<keyword evidence="10 11" id="KW-0131">Cell cycle</keyword>
<dbReference type="GO" id="GO:0009037">
    <property type="term" value="F:tyrosine-based site-specific recombinase activity"/>
    <property type="evidence" value="ECO:0007669"/>
    <property type="project" value="UniProtKB-UniRule"/>
</dbReference>
<dbReference type="Gene3D" id="1.10.150.130">
    <property type="match status" value="1"/>
</dbReference>
<dbReference type="GO" id="GO:0006313">
    <property type="term" value="P:DNA transposition"/>
    <property type="evidence" value="ECO:0007669"/>
    <property type="project" value="UniProtKB-UniRule"/>
</dbReference>
<dbReference type="NCBIfam" id="TIGR02225">
    <property type="entry name" value="recomb_XerD"/>
    <property type="match status" value="1"/>
</dbReference>
<dbReference type="RefSeq" id="WP_201327641.1">
    <property type="nucleotide sequence ID" value="NZ_AP017470.1"/>
</dbReference>
<dbReference type="KEGG" id="thyd:TTHT_1878"/>
<feature type="domain" description="Core-binding (CB)" evidence="13">
    <location>
        <begin position="1"/>
        <end position="81"/>
    </location>
</feature>
<feature type="domain" description="Tyr recombinase" evidence="12">
    <location>
        <begin position="102"/>
        <end position="285"/>
    </location>
</feature>
<dbReference type="InterPro" id="IPR044068">
    <property type="entry name" value="CB"/>
</dbReference>
<dbReference type="EMBL" id="AP017470">
    <property type="protein sequence ID" value="BBB33334.1"/>
    <property type="molecule type" value="Genomic_DNA"/>
</dbReference>
<comment type="subcellular location">
    <subcellularLocation>
        <location evidence="1 11">Cytoplasm</location>
    </subcellularLocation>
</comment>
<evidence type="ECO:0000256" key="11">
    <source>
        <dbReference type="HAMAP-Rule" id="MF_01807"/>
    </source>
</evidence>
<evidence type="ECO:0000256" key="4">
    <source>
        <dbReference type="ARBA" id="ARBA00022490"/>
    </source>
</evidence>
<dbReference type="NCBIfam" id="NF001399">
    <property type="entry name" value="PRK00283.1"/>
    <property type="match status" value="1"/>
</dbReference>
<gene>
    <name evidence="11 14" type="primary">xerD</name>
    <name evidence="14" type="ORF">TTHT_1878</name>
</gene>
<dbReference type="SUPFAM" id="SSF56349">
    <property type="entry name" value="DNA breaking-rejoining enzymes"/>
    <property type="match status" value="1"/>
</dbReference>
<reference evidence="14 15" key="1">
    <citation type="journal article" date="2012" name="Extremophiles">
        <title>Thermotomaculum hydrothermale gen. nov., sp. nov., a novel heterotrophic thermophile within the phylum Acidobacteria from a deep-sea hydrothermal vent chimney in the Southern Okinawa Trough.</title>
        <authorList>
            <person name="Izumi H."/>
            <person name="Nunoura T."/>
            <person name="Miyazaki M."/>
            <person name="Mino S."/>
            <person name="Toki T."/>
            <person name="Takai K."/>
            <person name="Sako Y."/>
            <person name="Sawabe T."/>
            <person name="Nakagawa S."/>
        </authorList>
    </citation>
    <scope>NUCLEOTIDE SEQUENCE [LARGE SCALE GENOMIC DNA]</scope>
    <source>
        <strain evidence="14 15">AC55</strain>
    </source>
</reference>
<dbReference type="HAMAP" id="MF_01808">
    <property type="entry name" value="Recomb_XerC_XerD"/>
    <property type="match status" value="1"/>
</dbReference>
<dbReference type="PROSITE" id="PS51898">
    <property type="entry name" value="TYR_RECOMBINASE"/>
    <property type="match status" value="1"/>
</dbReference>
<sequence>MIERFANYLMSERGLSKNTVESYLFDLTHFKEFLELNKINIAKVKEEDLTGYIAYLYNSGYAPMTIKRHVATLRSFYKFLFNEGEIASNPAEILETPKAFKMLPKYLTDEEVEKLLNLPDISTPTGQRDKAMIELLYATGLRVSELIDLKMNNLNLEERFLITIGKGSKERLVPFSKKAYNCLKEYINDGRLKLLKDKKSYFLFLNTRGNKITRQGFWKILKAYGQKLGIAHKLSPHTLRHTFATHLLEHGADLRAVQIMLGHSDISTTQIYTHITNERLKQIYFNYHPRAKKKDKD</sequence>
<dbReference type="Pfam" id="PF02899">
    <property type="entry name" value="Phage_int_SAM_1"/>
    <property type="match status" value="1"/>
</dbReference>
<evidence type="ECO:0000256" key="8">
    <source>
        <dbReference type="ARBA" id="ARBA00023125"/>
    </source>
</evidence>
<dbReference type="PANTHER" id="PTHR30349:SF81">
    <property type="entry name" value="TYROSINE RECOMBINASE XERC"/>
    <property type="match status" value="1"/>
</dbReference>
<dbReference type="InterPro" id="IPR002104">
    <property type="entry name" value="Integrase_catalytic"/>
</dbReference>
<keyword evidence="5 11" id="KW-0132">Cell division</keyword>
<comment type="similarity">
    <text evidence="2 11">Belongs to the 'phage' integrase family. XerD subfamily.</text>
</comment>
<feature type="active site" evidence="11">
    <location>
        <position position="166"/>
    </location>
</feature>
<keyword evidence="6 11" id="KW-0159">Chromosome partition</keyword>
<dbReference type="PANTHER" id="PTHR30349">
    <property type="entry name" value="PHAGE INTEGRASE-RELATED"/>
    <property type="match status" value="1"/>
</dbReference>
<dbReference type="HAMAP" id="MF_01807">
    <property type="entry name" value="Recomb_XerD"/>
    <property type="match status" value="1"/>
</dbReference>
<dbReference type="Pfam" id="PF00589">
    <property type="entry name" value="Phage_integrase"/>
    <property type="match status" value="1"/>
</dbReference>
<name>A0A7R6PGJ6_9BACT</name>
<dbReference type="InterPro" id="IPR050090">
    <property type="entry name" value="Tyrosine_recombinase_XerCD"/>
</dbReference>
<evidence type="ECO:0000256" key="10">
    <source>
        <dbReference type="ARBA" id="ARBA00023306"/>
    </source>
</evidence>
<proteinExistence type="inferred from homology"/>
<dbReference type="InterPro" id="IPR011010">
    <property type="entry name" value="DNA_brk_join_enz"/>
</dbReference>
<dbReference type="Gene3D" id="1.10.443.10">
    <property type="entry name" value="Intergrase catalytic core"/>
    <property type="match status" value="1"/>
</dbReference>
<dbReference type="CDD" id="cd00798">
    <property type="entry name" value="INT_XerDC_C"/>
    <property type="match status" value="1"/>
</dbReference>
<keyword evidence="7 11" id="KW-0229">DNA integration</keyword>
<evidence type="ECO:0000259" key="13">
    <source>
        <dbReference type="PROSITE" id="PS51900"/>
    </source>
</evidence>
<keyword evidence="4 11" id="KW-0963">Cytoplasm</keyword>
<evidence type="ECO:0000256" key="2">
    <source>
        <dbReference type="ARBA" id="ARBA00010450"/>
    </source>
</evidence>
<protein>
    <recommendedName>
        <fullName evidence="3 11">Tyrosine recombinase XerD</fullName>
    </recommendedName>
</protein>
<dbReference type="GO" id="GO:0005737">
    <property type="term" value="C:cytoplasm"/>
    <property type="evidence" value="ECO:0007669"/>
    <property type="project" value="UniProtKB-SubCell"/>
</dbReference>
<evidence type="ECO:0000256" key="6">
    <source>
        <dbReference type="ARBA" id="ARBA00022829"/>
    </source>
</evidence>
<comment type="function">
    <text evidence="11">Site-specific tyrosine recombinase, which acts by catalyzing the cutting and rejoining of the recombining DNA molecules. The XerC-XerD complex is essential to convert dimers of the bacterial chromosome into monomers to permit their segregation at cell division. It also contributes to the segregational stability of plasmids.</text>
</comment>
<dbReference type="InterPro" id="IPR023009">
    <property type="entry name" value="Tyrosine_recombinase_XerC/XerD"/>
</dbReference>
<feature type="active site" evidence="11">
    <location>
        <position position="263"/>
    </location>
</feature>
<dbReference type="GO" id="GO:0007059">
    <property type="term" value="P:chromosome segregation"/>
    <property type="evidence" value="ECO:0007669"/>
    <property type="project" value="UniProtKB-UniRule"/>
</dbReference>
<evidence type="ECO:0000256" key="7">
    <source>
        <dbReference type="ARBA" id="ARBA00022908"/>
    </source>
</evidence>
<dbReference type="InterPro" id="IPR004107">
    <property type="entry name" value="Integrase_SAM-like_N"/>
</dbReference>
<dbReference type="GO" id="GO:0051301">
    <property type="term" value="P:cell division"/>
    <property type="evidence" value="ECO:0007669"/>
    <property type="project" value="UniProtKB-KW"/>
</dbReference>
<evidence type="ECO:0000313" key="15">
    <source>
        <dbReference type="Proteomes" id="UP000595564"/>
    </source>
</evidence>
<accession>A0A7R6PGJ6</accession>
<dbReference type="InterPro" id="IPR011932">
    <property type="entry name" value="Recomb_XerD"/>
</dbReference>
<evidence type="ECO:0000256" key="5">
    <source>
        <dbReference type="ARBA" id="ARBA00022618"/>
    </source>
</evidence>
<dbReference type="AlphaFoldDB" id="A0A7R6PGJ6"/>
<feature type="active site" evidence="11">
    <location>
        <position position="240"/>
    </location>
</feature>
<dbReference type="InterPro" id="IPR010998">
    <property type="entry name" value="Integrase_recombinase_N"/>
</dbReference>
<comment type="subunit">
    <text evidence="11">Forms a cyclic heterotetrameric complex composed of two molecules of XerC and two molecules of XerD.</text>
</comment>
<dbReference type="Proteomes" id="UP000595564">
    <property type="component" value="Chromosome"/>
</dbReference>
<evidence type="ECO:0000313" key="14">
    <source>
        <dbReference type="EMBL" id="BBB33334.1"/>
    </source>
</evidence>
<evidence type="ECO:0000256" key="3">
    <source>
        <dbReference type="ARBA" id="ARBA00015810"/>
    </source>
</evidence>
<dbReference type="NCBIfam" id="NF040815">
    <property type="entry name" value="recomb_XerA_Arch"/>
    <property type="match status" value="1"/>
</dbReference>
<keyword evidence="15" id="KW-1185">Reference proteome</keyword>
<dbReference type="PROSITE" id="PS51900">
    <property type="entry name" value="CB"/>
    <property type="match status" value="1"/>
</dbReference>
<organism evidence="14 15">
    <name type="scientific">Thermotomaculum hydrothermale</name>
    <dbReference type="NCBI Taxonomy" id="981385"/>
    <lineage>
        <taxon>Bacteria</taxon>
        <taxon>Pseudomonadati</taxon>
        <taxon>Acidobacteriota</taxon>
        <taxon>Holophagae</taxon>
        <taxon>Thermotomaculales</taxon>
        <taxon>Thermotomaculaceae</taxon>
        <taxon>Thermotomaculum</taxon>
    </lineage>
</organism>
<evidence type="ECO:0000256" key="9">
    <source>
        <dbReference type="ARBA" id="ARBA00023172"/>
    </source>
</evidence>
<evidence type="ECO:0000259" key="12">
    <source>
        <dbReference type="PROSITE" id="PS51898"/>
    </source>
</evidence>
<keyword evidence="8 11" id="KW-0238">DNA-binding</keyword>
<feature type="active site" evidence="11">
    <location>
        <position position="142"/>
    </location>
</feature>
<evidence type="ECO:0000256" key="1">
    <source>
        <dbReference type="ARBA" id="ARBA00004496"/>
    </source>
</evidence>
<keyword evidence="9 11" id="KW-0233">DNA recombination</keyword>
<dbReference type="InterPro" id="IPR013762">
    <property type="entry name" value="Integrase-like_cat_sf"/>
</dbReference>